<keyword evidence="5" id="KW-0539">Nucleus</keyword>
<reference evidence="8 9" key="1">
    <citation type="submission" date="2022-07" db="EMBL/GenBank/DDBJ databases">
        <title>Genome-wide signatures of adaptation to extreme environments.</title>
        <authorList>
            <person name="Cho C.H."/>
            <person name="Yoon H.S."/>
        </authorList>
    </citation>
    <scope>NUCLEOTIDE SEQUENCE [LARGE SCALE GENOMIC DNA]</scope>
    <source>
        <strain evidence="8 9">108.79 E11</strain>
    </source>
</reference>
<feature type="region of interest" description="Disordered" evidence="7">
    <location>
        <begin position="1"/>
        <end position="28"/>
    </location>
</feature>
<feature type="region of interest" description="Disordered" evidence="7">
    <location>
        <begin position="142"/>
        <end position="173"/>
    </location>
</feature>
<organism evidence="8 9">
    <name type="scientific">Galdieria yellowstonensis</name>
    <dbReference type="NCBI Taxonomy" id="3028027"/>
    <lineage>
        <taxon>Eukaryota</taxon>
        <taxon>Rhodophyta</taxon>
        <taxon>Bangiophyceae</taxon>
        <taxon>Galdieriales</taxon>
        <taxon>Galdieriaceae</taxon>
        <taxon>Galdieria</taxon>
    </lineage>
</organism>
<keyword evidence="9" id="KW-1185">Reference proteome</keyword>
<dbReference type="PANTHER" id="PTHR18359:SF0">
    <property type="entry name" value="U3 SMALL NUCLEOLAR RNA-ASSOCIATED PROTEIN 18 HOMOLOG"/>
    <property type="match status" value="1"/>
</dbReference>
<dbReference type="InterPro" id="IPR015943">
    <property type="entry name" value="WD40/YVTN_repeat-like_dom_sf"/>
</dbReference>
<evidence type="ECO:0000256" key="6">
    <source>
        <dbReference type="ARBA" id="ARBA00025767"/>
    </source>
</evidence>
<evidence type="ECO:0000256" key="3">
    <source>
        <dbReference type="ARBA" id="ARBA00022574"/>
    </source>
</evidence>
<dbReference type="Pfam" id="PF00400">
    <property type="entry name" value="WD40"/>
    <property type="match status" value="1"/>
</dbReference>
<dbReference type="Gene3D" id="2.130.10.10">
    <property type="entry name" value="YVTN repeat-like/Quinoprotein amine dehydrogenase"/>
    <property type="match status" value="1"/>
</dbReference>
<sequence length="490" mass="56830">MNYPKKLGKEDRKHSLRMRPTKETEEEKSFELVHNVNAMFFEDRRASQDDEQLLEEIVFGEETPKKRRDESWQYETREDSVACKDWEYDNNEEERGTISLWENKKLRKLRKHKEENVLSTKEYEQRLRQLFVEKNHFAVEWSQQPDNDSSLGQPQVARKATDEPFTVKDDKKDSFSWQKQSDWISFRRLADANQQDPCHSTVFATEFHPGGRLLLVGGLDKVLRLFSVDGQVNPKVESVYYANLPIRCAHFILDASRILCAGRRRFLYELDLVSGQSYPLLLFQDRYESTFEKFQVSWNGDRLGFVGDNGKIVLFDSKTKEETGCLYSSPGLHDLSFSPQGLELLSCGDNGMIHRFDLRMNRCIEKWTDQGASSLLCIRTWHTKNTFAVGNADGFVHLYRVAGASFTLCKAFSNLTTAIQDVCFHPEYPLLAFASNIGKNQVRLANISRQTVYRNWPPPHLQRIQTMTMSEQYLAMGNDHGRVVLYNLVA</sequence>
<evidence type="ECO:0000256" key="7">
    <source>
        <dbReference type="SAM" id="MobiDB-lite"/>
    </source>
</evidence>
<dbReference type="InterPro" id="IPR001680">
    <property type="entry name" value="WD40_rpt"/>
</dbReference>
<evidence type="ECO:0000313" key="9">
    <source>
        <dbReference type="Proteomes" id="UP001300502"/>
    </source>
</evidence>
<dbReference type="GO" id="GO:0034388">
    <property type="term" value="C:Pwp2p-containing subcomplex of 90S preribosome"/>
    <property type="evidence" value="ECO:0007669"/>
    <property type="project" value="TreeGrafter"/>
</dbReference>
<evidence type="ECO:0000313" key="8">
    <source>
        <dbReference type="EMBL" id="KAK4525878.1"/>
    </source>
</evidence>
<name>A0AAV9IEV1_9RHOD</name>
<dbReference type="GO" id="GO:0006364">
    <property type="term" value="P:rRNA processing"/>
    <property type="evidence" value="ECO:0007669"/>
    <property type="project" value="UniProtKB-KW"/>
</dbReference>
<evidence type="ECO:0008006" key="10">
    <source>
        <dbReference type="Google" id="ProtNLM"/>
    </source>
</evidence>
<dbReference type="Proteomes" id="UP001300502">
    <property type="component" value="Unassembled WGS sequence"/>
</dbReference>
<accession>A0AAV9IEV1</accession>
<evidence type="ECO:0000256" key="2">
    <source>
        <dbReference type="ARBA" id="ARBA00022552"/>
    </source>
</evidence>
<comment type="similarity">
    <text evidence="6">Belongs to the WD repeat UTP18 family.</text>
</comment>
<gene>
    <name evidence="8" type="ORF">GAYE_SCF17G3787</name>
</gene>
<protein>
    <recommendedName>
        <fullName evidence="10">Transducin family protein / WD-40 repeat family protein</fullName>
    </recommendedName>
</protein>
<dbReference type="SMART" id="SM00320">
    <property type="entry name" value="WD40"/>
    <property type="match status" value="4"/>
</dbReference>
<keyword evidence="2" id="KW-0698">rRNA processing</keyword>
<dbReference type="InterPro" id="IPR036322">
    <property type="entry name" value="WD40_repeat_dom_sf"/>
</dbReference>
<comment type="subcellular location">
    <subcellularLocation>
        <location evidence="1">Nucleus</location>
        <location evidence="1">Nucleolus</location>
    </subcellularLocation>
</comment>
<keyword evidence="4" id="KW-0677">Repeat</keyword>
<evidence type="ECO:0000256" key="1">
    <source>
        <dbReference type="ARBA" id="ARBA00004604"/>
    </source>
</evidence>
<feature type="compositionally biased region" description="Polar residues" evidence="7">
    <location>
        <begin position="142"/>
        <end position="153"/>
    </location>
</feature>
<dbReference type="GO" id="GO:0032040">
    <property type="term" value="C:small-subunit processome"/>
    <property type="evidence" value="ECO:0007669"/>
    <property type="project" value="TreeGrafter"/>
</dbReference>
<dbReference type="EMBL" id="JANCYU010000034">
    <property type="protein sequence ID" value="KAK4525878.1"/>
    <property type="molecule type" value="Genomic_DNA"/>
</dbReference>
<feature type="compositionally biased region" description="Basic and acidic residues" evidence="7">
    <location>
        <begin position="159"/>
        <end position="173"/>
    </location>
</feature>
<dbReference type="InterPro" id="IPR045161">
    <property type="entry name" value="Utp18"/>
</dbReference>
<dbReference type="SUPFAM" id="SSF50978">
    <property type="entry name" value="WD40 repeat-like"/>
    <property type="match status" value="1"/>
</dbReference>
<evidence type="ECO:0000256" key="4">
    <source>
        <dbReference type="ARBA" id="ARBA00022737"/>
    </source>
</evidence>
<comment type="caution">
    <text evidence="8">The sequence shown here is derived from an EMBL/GenBank/DDBJ whole genome shotgun (WGS) entry which is preliminary data.</text>
</comment>
<dbReference type="AlphaFoldDB" id="A0AAV9IEV1"/>
<keyword evidence="3" id="KW-0853">WD repeat</keyword>
<evidence type="ECO:0000256" key="5">
    <source>
        <dbReference type="ARBA" id="ARBA00023242"/>
    </source>
</evidence>
<dbReference type="PANTHER" id="PTHR18359">
    <property type="entry name" value="WD-REPEAT PROTEIN-RELATED"/>
    <property type="match status" value="1"/>
</dbReference>
<proteinExistence type="inferred from homology"/>